<dbReference type="GO" id="GO:0005886">
    <property type="term" value="C:plasma membrane"/>
    <property type="evidence" value="ECO:0007669"/>
    <property type="project" value="UniProtKB-SubCell"/>
</dbReference>
<dbReference type="Proteomes" id="UP000504635">
    <property type="component" value="Unplaced"/>
</dbReference>
<feature type="domain" description="Cadherin" evidence="12">
    <location>
        <begin position="599"/>
        <end position="698"/>
    </location>
</feature>
<feature type="chain" id="PRO_5026829474" evidence="11">
    <location>
        <begin position="22"/>
        <end position="1585"/>
    </location>
</feature>
<keyword evidence="13" id="KW-1185">Reference proteome</keyword>
<keyword evidence="2 10" id="KW-0812">Transmembrane</keyword>
<dbReference type="FunFam" id="2.60.40.60:FF:000275">
    <property type="entry name" value="Si:dkey-30k22.7"/>
    <property type="match status" value="1"/>
</dbReference>
<feature type="domain" description="Cadherin" evidence="12">
    <location>
        <begin position="800"/>
        <end position="900"/>
    </location>
</feature>
<dbReference type="FunFam" id="2.60.40.60:FF:000403">
    <property type="entry name" value="Protocadherin 15"/>
    <property type="match status" value="1"/>
</dbReference>
<dbReference type="FunFam" id="2.60.40.60:FF:000232">
    <property type="entry name" value="Neural-cadherin"/>
    <property type="match status" value="1"/>
</dbReference>
<feature type="domain" description="Cadherin" evidence="12">
    <location>
        <begin position="513"/>
        <end position="598"/>
    </location>
</feature>
<gene>
    <name evidence="14" type="primary">LOC115882652</name>
</gene>
<dbReference type="GO" id="GO:0008104">
    <property type="term" value="P:intracellular protein localization"/>
    <property type="evidence" value="ECO:0007669"/>
    <property type="project" value="UniProtKB-ARBA"/>
</dbReference>
<evidence type="ECO:0000256" key="8">
    <source>
        <dbReference type="PROSITE-ProRule" id="PRU00043"/>
    </source>
</evidence>
<feature type="domain" description="Cadherin" evidence="12">
    <location>
        <begin position="78"/>
        <end position="134"/>
    </location>
</feature>
<dbReference type="PRINTS" id="PR00205">
    <property type="entry name" value="CADHERIN"/>
</dbReference>
<dbReference type="CDD" id="cd11304">
    <property type="entry name" value="Cadherin_repeat"/>
    <property type="match status" value="10"/>
</dbReference>
<evidence type="ECO:0000313" key="13">
    <source>
        <dbReference type="Proteomes" id="UP000504635"/>
    </source>
</evidence>
<keyword evidence="5 8" id="KW-0106">Calcium</keyword>
<feature type="domain" description="Cadherin" evidence="12">
    <location>
        <begin position="135"/>
        <end position="261"/>
    </location>
</feature>
<dbReference type="FunFam" id="2.60.40.60:FF:000363">
    <property type="entry name" value="Dachsous cadherin-related 1a"/>
    <property type="match status" value="1"/>
</dbReference>
<sequence>MAFINRLVLQILLFLPSVIHCIGLCEVENGSSNIILDIEESRGSSISQETVPKELPIIGEPNVDIFLELSFPKGPPLFFLNEKKLQLLAPIDRDENNLSHIVFQLICTIRATHKIKTIPVIVRLTDINDNSPQFVGTPYETSISELTPIGTTIFQNINAKDKDTGVNGQVEYSIIKGTDIPPDEGMGRQRIHSEDGYGYFSINYPHQGQVTVNKTLDFEKTQRYFLTILATDKSKDERQRLSSTTTLTINIKDDDDLPPSFIYKGCMLLDGSCINPEYSASISSGVNQGVLNVSPEKVQAIDMDTINSPIKYSFVSGSPETFSEYFKINPDTGAVHQIKAVESSITKKFSIIIKAQEVSEAKRSTTAKLFITVKPVDAHPPEIVLSAREGYVKENSPIGEEVFDGNGKPLIVTVEDKDFSTNDPKPQYTFELTSPYFIVDKNGYLVVNENNLDRDPPNPGKFKFQIVAREKNGVAASAPASVTVNLLDVNDNAPVLPIIPPVSVPAGDVKRKVTTIHATDNDEDENAEIKYSIYHVSNNGNNKFSIDENTGVITTIGKLNAGDQYSLTVQATDSGGLYSQAIVEVTVSPGPNTEAPVFEQSVYDIEVSEGATINSTVATLLAVDPEGDPVLYSIVSGNDLRQFAIGSRSGVISIIRMLDREDLNRYQLMIKAEDTGKLSSTATVNIKVTDINDKNPEFEGDPYLFRVREGLEKTSVGFVKAVDADEGINARITYSIPTGLPFNIDNETGEIRTNRPLDYETQKGYQFVVTAKDGAPDPRIATATVAVEVEDVEDEVPVFRDEKYEALIPENMADHYVTTVEAFDPDTIKKITYVIHQGPTDLFRIDEKTGAIYTTRGLDFEKDDRHVLIIGTLENMSNEKNSTTKVIVDVEDRNDIPPVFTIIPHPISLEDDVAIGTTVTTLVATDSDGTAPGNKVRYEIIGRGKATKYFQIDPDTGTLRVTNDLKKEVDTEYQVDVRAYDLGEPQLSSVITVEVFIQHVATVAPEVGLRFADTSYTVQLPENATVGEKIKTLTIVNAKTHGTSIPLKCQIISGNKEGKFVLNVTEDRNCAIYLNNSLDFETQEQYIFDVEIMSLQGFINKDFAVTQITVNVQDVNDNKPMFIYPVESSLNYRNVNRSRIEDVGDNDIETHSSGDRFKMKYYAAIPIDSAINSAVTQIKAEDMDSGKFGRVVYNLAGNFSEDFFAIDPSSGIIRTKKTFDYINEEQLPFKLTAVARDNPNATSNYFQISTPLIVNLITPLNRLILVVGDATPSAVQKKLDDILRIVQDQSGLIAGVEKLGFREFIGANGTLEIDQEGTDIWFYVIDPETDKILPRNHSLVKRMILDKSSMDNITFDITAQIKNTAFNIHEPLVLSKIKSASIASFNGEVFPYALIIIACIIFVLGSVGIIYICVSWSRYKSFKDHYSNGRQYVVPASPARYDTVYVEPNLKEYETQVLQMVVPVDDQEDYNDLQIDFSNKNHAFSLENVSYIGKDTNLKNYDKASPISSESATTARASSVGDNHLIKNTNNTLRRDNIYRSSDEDDMNTSPTNDNVMFKEKKDYNNIHLGFPYGDRSPIETTTEL</sequence>
<dbReference type="PROSITE" id="PS50268">
    <property type="entry name" value="CADHERIN_2"/>
    <property type="match status" value="11"/>
</dbReference>
<dbReference type="GeneID" id="115882652"/>
<keyword evidence="3 11" id="KW-0732">Signal</keyword>
<evidence type="ECO:0000256" key="10">
    <source>
        <dbReference type="SAM" id="Phobius"/>
    </source>
</evidence>
<feature type="region of interest" description="Disordered" evidence="9">
    <location>
        <begin position="1506"/>
        <end position="1531"/>
    </location>
</feature>
<dbReference type="FunCoup" id="A0A6J2XZ27">
    <property type="interactions" value="134"/>
</dbReference>
<dbReference type="RefSeq" id="XP_030756707.1">
    <property type="nucleotide sequence ID" value="XM_030900847.1"/>
</dbReference>
<dbReference type="GO" id="GO:0005509">
    <property type="term" value="F:calcium ion binding"/>
    <property type="evidence" value="ECO:0007669"/>
    <property type="project" value="UniProtKB-UniRule"/>
</dbReference>
<feature type="transmembrane region" description="Helical" evidence="10">
    <location>
        <begin position="1389"/>
        <end position="1414"/>
    </location>
</feature>
<feature type="domain" description="Cadherin" evidence="12">
    <location>
        <begin position="1012"/>
        <end position="1122"/>
    </location>
</feature>
<accession>A0A6J2XZ27</accession>
<feature type="compositionally biased region" description="Low complexity" evidence="9">
    <location>
        <begin position="1508"/>
        <end position="1519"/>
    </location>
</feature>
<evidence type="ECO:0000256" key="9">
    <source>
        <dbReference type="SAM" id="MobiDB-lite"/>
    </source>
</evidence>
<dbReference type="PANTHER" id="PTHR24026">
    <property type="entry name" value="FAT ATYPICAL CADHERIN-RELATED"/>
    <property type="match status" value="1"/>
</dbReference>
<dbReference type="FunFam" id="2.60.40.60:FF:000033">
    <property type="entry name" value="FAT atypical cadherin 1"/>
    <property type="match status" value="1"/>
</dbReference>
<protein>
    <submittedName>
        <fullName evidence="14">Cadherin-99C</fullName>
    </submittedName>
</protein>
<dbReference type="FunFam" id="2.60.40.60:FF:000020">
    <property type="entry name" value="Dachsous cadherin-related 1b"/>
    <property type="match status" value="1"/>
</dbReference>
<dbReference type="KEGG" id="soy:115882652"/>
<evidence type="ECO:0000259" key="12">
    <source>
        <dbReference type="PROSITE" id="PS50268"/>
    </source>
</evidence>
<evidence type="ECO:0000256" key="7">
    <source>
        <dbReference type="ARBA" id="ARBA00023136"/>
    </source>
</evidence>
<evidence type="ECO:0000256" key="4">
    <source>
        <dbReference type="ARBA" id="ARBA00022737"/>
    </source>
</evidence>
<dbReference type="FunFam" id="2.60.40.60:FF:000315">
    <property type="entry name" value="CaDHerin family"/>
    <property type="match status" value="1"/>
</dbReference>
<dbReference type="GO" id="GO:0001736">
    <property type="term" value="P:establishment of planar polarity"/>
    <property type="evidence" value="ECO:0007669"/>
    <property type="project" value="UniProtKB-ARBA"/>
</dbReference>
<dbReference type="InterPro" id="IPR002126">
    <property type="entry name" value="Cadherin-like_dom"/>
</dbReference>
<evidence type="ECO:0000313" key="14">
    <source>
        <dbReference type="RefSeq" id="XP_030756707.1"/>
    </source>
</evidence>
<feature type="domain" description="Cadherin" evidence="12">
    <location>
        <begin position="274"/>
        <end position="383"/>
    </location>
</feature>
<dbReference type="InterPro" id="IPR015919">
    <property type="entry name" value="Cadherin-like_sf"/>
</dbReference>
<evidence type="ECO:0000256" key="5">
    <source>
        <dbReference type="ARBA" id="ARBA00022837"/>
    </source>
</evidence>
<evidence type="ECO:0000256" key="6">
    <source>
        <dbReference type="ARBA" id="ARBA00022989"/>
    </source>
</evidence>
<evidence type="ECO:0000256" key="1">
    <source>
        <dbReference type="ARBA" id="ARBA00004251"/>
    </source>
</evidence>
<dbReference type="FunFam" id="2.60.40.60:FF:000381">
    <property type="entry name" value="Protocadherin 15"/>
    <property type="match status" value="1"/>
</dbReference>
<dbReference type="Pfam" id="PF00028">
    <property type="entry name" value="Cadherin"/>
    <property type="match status" value="8"/>
</dbReference>
<feature type="domain" description="Cadherin" evidence="12">
    <location>
        <begin position="699"/>
        <end position="799"/>
    </location>
</feature>
<proteinExistence type="predicted"/>
<dbReference type="Gene3D" id="2.60.40.60">
    <property type="entry name" value="Cadherins"/>
    <property type="match status" value="10"/>
</dbReference>
<comment type="subcellular location">
    <subcellularLocation>
        <location evidence="1">Cell membrane</location>
        <topology evidence="1">Single-pass type I membrane protein</topology>
    </subcellularLocation>
</comment>
<dbReference type="SUPFAM" id="SSF49313">
    <property type="entry name" value="Cadherin-like"/>
    <property type="match status" value="10"/>
</dbReference>
<keyword evidence="4" id="KW-0677">Repeat</keyword>
<feature type="domain" description="Cadherin" evidence="12">
    <location>
        <begin position="1157"/>
        <end position="1274"/>
    </location>
</feature>
<evidence type="ECO:0000256" key="2">
    <source>
        <dbReference type="ARBA" id="ARBA00022692"/>
    </source>
</evidence>
<dbReference type="GO" id="GO:0007156">
    <property type="term" value="P:homophilic cell adhesion via plasma membrane adhesion molecules"/>
    <property type="evidence" value="ECO:0007669"/>
    <property type="project" value="InterPro"/>
</dbReference>
<dbReference type="InParanoid" id="A0A6J2XZ27"/>
<name>A0A6J2XZ27_SITOR</name>
<feature type="domain" description="Cadherin" evidence="12">
    <location>
        <begin position="901"/>
        <end position="1007"/>
    </location>
</feature>
<organism evidence="13 14">
    <name type="scientific">Sitophilus oryzae</name>
    <name type="common">Rice weevil</name>
    <name type="synonym">Curculio oryzae</name>
    <dbReference type="NCBI Taxonomy" id="7048"/>
    <lineage>
        <taxon>Eukaryota</taxon>
        <taxon>Metazoa</taxon>
        <taxon>Ecdysozoa</taxon>
        <taxon>Arthropoda</taxon>
        <taxon>Hexapoda</taxon>
        <taxon>Insecta</taxon>
        <taxon>Pterygota</taxon>
        <taxon>Neoptera</taxon>
        <taxon>Endopterygota</taxon>
        <taxon>Coleoptera</taxon>
        <taxon>Polyphaga</taxon>
        <taxon>Cucujiformia</taxon>
        <taxon>Curculionidae</taxon>
        <taxon>Dryophthorinae</taxon>
        <taxon>Sitophilus</taxon>
    </lineage>
</organism>
<dbReference type="GO" id="GO:0007163">
    <property type="term" value="P:establishment or maintenance of cell polarity"/>
    <property type="evidence" value="ECO:0007669"/>
    <property type="project" value="UniProtKB-ARBA"/>
</dbReference>
<evidence type="ECO:0000256" key="3">
    <source>
        <dbReference type="ARBA" id="ARBA00022729"/>
    </source>
</evidence>
<dbReference type="SMART" id="SM00112">
    <property type="entry name" value="CA"/>
    <property type="match status" value="11"/>
</dbReference>
<dbReference type="InterPro" id="IPR020894">
    <property type="entry name" value="Cadherin_CS"/>
</dbReference>
<evidence type="ECO:0000256" key="11">
    <source>
        <dbReference type="SAM" id="SignalP"/>
    </source>
</evidence>
<dbReference type="OrthoDB" id="10029135at2759"/>
<keyword evidence="7 10" id="KW-0472">Membrane</keyword>
<feature type="domain" description="Cadherin" evidence="12">
    <location>
        <begin position="384"/>
        <end position="496"/>
    </location>
</feature>
<dbReference type="PROSITE" id="PS00232">
    <property type="entry name" value="CADHERIN_1"/>
    <property type="match status" value="3"/>
</dbReference>
<feature type="signal peptide" evidence="11">
    <location>
        <begin position="1"/>
        <end position="21"/>
    </location>
</feature>
<reference evidence="14" key="1">
    <citation type="submission" date="2025-08" db="UniProtKB">
        <authorList>
            <consortium name="RefSeq"/>
        </authorList>
    </citation>
    <scope>IDENTIFICATION</scope>
    <source>
        <tissue evidence="14">Gonads</tissue>
    </source>
</reference>
<dbReference type="PANTHER" id="PTHR24026:SF133">
    <property type="entry name" value="CADHERIN-RELATED FAMILY MEMBER 2"/>
    <property type="match status" value="1"/>
</dbReference>
<keyword evidence="6 10" id="KW-1133">Transmembrane helix</keyword>